<evidence type="ECO:0000313" key="3">
    <source>
        <dbReference type="Proteomes" id="UP000199440"/>
    </source>
</evidence>
<organism evidence="2 3">
    <name type="scientific">Kriegella aquimaris</name>
    <dbReference type="NCBI Taxonomy" id="192904"/>
    <lineage>
        <taxon>Bacteria</taxon>
        <taxon>Pseudomonadati</taxon>
        <taxon>Bacteroidota</taxon>
        <taxon>Flavobacteriia</taxon>
        <taxon>Flavobacteriales</taxon>
        <taxon>Flavobacteriaceae</taxon>
        <taxon>Kriegella</taxon>
    </lineage>
</organism>
<keyword evidence="3" id="KW-1185">Reference proteome</keyword>
<dbReference type="Proteomes" id="UP000199440">
    <property type="component" value="Unassembled WGS sequence"/>
</dbReference>
<feature type="coiled-coil region" evidence="1">
    <location>
        <begin position="194"/>
        <end position="237"/>
    </location>
</feature>
<protein>
    <recommendedName>
        <fullName evidence="4">Adhesin domain-containing protein</fullName>
    </recommendedName>
</protein>
<dbReference type="EMBL" id="FNGV01000022">
    <property type="protein sequence ID" value="SDN06716.1"/>
    <property type="molecule type" value="Genomic_DNA"/>
</dbReference>
<evidence type="ECO:0000256" key="1">
    <source>
        <dbReference type="SAM" id="Coils"/>
    </source>
</evidence>
<reference evidence="2 3" key="1">
    <citation type="submission" date="2016-10" db="EMBL/GenBank/DDBJ databases">
        <authorList>
            <person name="de Groot N.N."/>
        </authorList>
    </citation>
    <scope>NUCLEOTIDE SEQUENCE [LARGE SCALE GENOMIC DNA]</scope>
    <source>
        <strain evidence="2 3">DSM 19886</strain>
    </source>
</reference>
<evidence type="ECO:0000313" key="2">
    <source>
        <dbReference type="EMBL" id="SDN06716.1"/>
    </source>
</evidence>
<sequence length="469" mass="53698">MLFFFTVSVLAYGQKESRTYTETFGVGDDAIIEINTSYADIQFETWEKNEVLVEATVTMEDATLDEANTYFEDDVVEILGNSSKIKITTKENNSFSIRHAMGDFRQDFHFEIPDIEPIIIEIPEVAELNELVEMTDTPPLPNMNMMKFDYEAYKKDGEKYMKKWQRDFEKGFDKKHQKKMEEWGKRMEERGERYRELAQKRVEQMKQLHEERAKMHEERAELHAKRAEAHVQRLVNRAVTKNIVRADDTLRNNGPDVFYFNSGGKSKNIKVKKTIKVKMPKSVKLKMNVRHGEVKLAENTKNINATLSHASLFAATIDGEQTTVTASYSPVLVEKWNYGQLKIDYSDEVELTEVSNLSLSSNSSEVSIERLANRASINNKMGVVRIYSIAPDFSDLTVTSEFGELYFKLPSSSININMNATASEVMYPSNLVLNTTKDQENTLYEGYNIKNNGGRSISIGSKFGEVTLE</sequence>
<gene>
    <name evidence="2" type="ORF">SAMN04488514_1228</name>
</gene>
<evidence type="ECO:0008006" key="4">
    <source>
        <dbReference type="Google" id="ProtNLM"/>
    </source>
</evidence>
<accession>A0A1G9YDN8</accession>
<name>A0A1G9YDN8_9FLAO</name>
<dbReference type="AlphaFoldDB" id="A0A1G9YDN8"/>
<dbReference type="STRING" id="192904.SAMN04488514_1228"/>
<keyword evidence="1" id="KW-0175">Coiled coil</keyword>
<proteinExistence type="predicted"/>